<name>A0ABV5KSW2_9BACL</name>
<proteinExistence type="predicted"/>
<dbReference type="InterPro" id="IPR003313">
    <property type="entry name" value="AraC-bd"/>
</dbReference>
<organism evidence="5 6">
    <name type="scientific">Paenibacillus aurantiacus</name>
    <dbReference type="NCBI Taxonomy" id="1936118"/>
    <lineage>
        <taxon>Bacteria</taxon>
        <taxon>Bacillati</taxon>
        <taxon>Bacillota</taxon>
        <taxon>Bacilli</taxon>
        <taxon>Bacillales</taxon>
        <taxon>Paenibacillaceae</taxon>
        <taxon>Paenibacillus</taxon>
    </lineage>
</organism>
<dbReference type="SMART" id="SM00342">
    <property type="entry name" value="HTH_ARAC"/>
    <property type="match status" value="1"/>
</dbReference>
<dbReference type="InterPro" id="IPR018060">
    <property type="entry name" value="HTH_AraC"/>
</dbReference>
<dbReference type="Proteomes" id="UP001589747">
    <property type="component" value="Unassembled WGS sequence"/>
</dbReference>
<dbReference type="PANTHER" id="PTHR43280:SF28">
    <property type="entry name" value="HTH-TYPE TRANSCRIPTIONAL ACTIVATOR RHAS"/>
    <property type="match status" value="1"/>
</dbReference>
<dbReference type="Gene3D" id="2.60.120.10">
    <property type="entry name" value="Jelly Rolls"/>
    <property type="match status" value="1"/>
</dbReference>
<feature type="domain" description="HTH araC/xylS-type" evidence="4">
    <location>
        <begin position="179"/>
        <end position="277"/>
    </location>
</feature>
<dbReference type="RefSeq" id="WP_377497474.1">
    <property type="nucleotide sequence ID" value="NZ_JBHMDO010000033.1"/>
</dbReference>
<dbReference type="Pfam" id="PF02311">
    <property type="entry name" value="AraC_binding"/>
    <property type="match status" value="1"/>
</dbReference>
<accession>A0ABV5KSW2</accession>
<dbReference type="Pfam" id="PF12833">
    <property type="entry name" value="HTH_18"/>
    <property type="match status" value="1"/>
</dbReference>
<dbReference type="EMBL" id="JBHMDO010000033">
    <property type="protein sequence ID" value="MFB9328307.1"/>
    <property type="molecule type" value="Genomic_DNA"/>
</dbReference>
<evidence type="ECO:0000256" key="3">
    <source>
        <dbReference type="ARBA" id="ARBA00023163"/>
    </source>
</evidence>
<evidence type="ECO:0000256" key="2">
    <source>
        <dbReference type="ARBA" id="ARBA00023125"/>
    </source>
</evidence>
<dbReference type="Gene3D" id="1.10.10.60">
    <property type="entry name" value="Homeodomain-like"/>
    <property type="match status" value="2"/>
</dbReference>
<keyword evidence="2" id="KW-0238">DNA-binding</keyword>
<dbReference type="SUPFAM" id="SSF46689">
    <property type="entry name" value="Homeodomain-like"/>
    <property type="match status" value="2"/>
</dbReference>
<dbReference type="PROSITE" id="PS01124">
    <property type="entry name" value="HTH_ARAC_FAMILY_2"/>
    <property type="match status" value="1"/>
</dbReference>
<evidence type="ECO:0000256" key="1">
    <source>
        <dbReference type="ARBA" id="ARBA00023015"/>
    </source>
</evidence>
<comment type="caution">
    <text evidence="5">The sequence shown here is derived from an EMBL/GenBank/DDBJ whole genome shotgun (WGS) entry which is preliminary data.</text>
</comment>
<dbReference type="InterPro" id="IPR037923">
    <property type="entry name" value="HTH-like"/>
</dbReference>
<sequence length="284" mass="32308">MGALHYENNAGTFGVSYRKAKSHHMPASHFHGTYEVYYLIAGEREFFIKDRTIVMSEGDVVIVSPHVLHRTTNAAMPEHERLIVNISPSGAGMTDGSIPDVLQPLVEREYIVIRLTLHERLFIDALADGIRREIEEQKPGFELYATALAQQLLIRCCRQFAQGGMEPPASVSPMHERISEIVRYINGHYMQPLSLQRVADHFYVSSYYLSRFFKEATGFTFVEYVNSVRVKEAKQLLEHTGLKVGAIAKRVGFGSVTHFGRVFKEVTGYVPLYYRRGKQERPVP</sequence>
<keyword evidence="3" id="KW-0804">Transcription</keyword>
<dbReference type="InterPro" id="IPR014710">
    <property type="entry name" value="RmlC-like_jellyroll"/>
</dbReference>
<reference evidence="5 6" key="1">
    <citation type="submission" date="2024-09" db="EMBL/GenBank/DDBJ databases">
        <authorList>
            <person name="Sun Q."/>
            <person name="Mori K."/>
        </authorList>
    </citation>
    <scope>NUCLEOTIDE SEQUENCE [LARGE SCALE GENOMIC DNA]</scope>
    <source>
        <strain evidence="5 6">TISTR 2452</strain>
    </source>
</reference>
<evidence type="ECO:0000313" key="5">
    <source>
        <dbReference type="EMBL" id="MFB9328307.1"/>
    </source>
</evidence>
<protein>
    <submittedName>
        <fullName evidence="5">AraC family transcriptional regulator</fullName>
    </submittedName>
</protein>
<keyword evidence="6" id="KW-1185">Reference proteome</keyword>
<gene>
    <name evidence="5" type="ORF">ACFFSY_20450</name>
</gene>
<evidence type="ECO:0000259" key="4">
    <source>
        <dbReference type="PROSITE" id="PS01124"/>
    </source>
</evidence>
<dbReference type="SUPFAM" id="SSF51215">
    <property type="entry name" value="Regulatory protein AraC"/>
    <property type="match status" value="1"/>
</dbReference>
<dbReference type="InterPro" id="IPR009057">
    <property type="entry name" value="Homeodomain-like_sf"/>
</dbReference>
<keyword evidence="1" id="KW-0805">Transcription regulation</keyword>
<dbReference type="PANTHER" id="PTHR43280">
    <property type="entry name" value="ARAC-FAMILY TRANSCRIPTIONAL REGULATOR"/>
    <property type="match status" value="1"/>
</dbReference>
<evidence type="ECO:0000313" key="6">
    <source>
        <dbReference type="Proteomes" id="UP001589747"/>
    </source>
</evidence>